<gene>
    <name evidence="1" type="ORF">OFUS_LOCUS26477</name>
</gene>
<dbReference type="EMBL" id="CAIIXF020000124">
    <property type="protein sequence ID" value="CAH1802831.1"/>
    <property type="molecule type" value="Genomic_DNA"/>
</dbReference>
<sequence>MTELGAAVFSVTRNKSVIMLKLIMSSPLPPIAVNIPPMKPVMNNTPAFHALINITDVNVRLFRYLLSRNKANPNEKQKDVNMNFLTGGLRCMSRTSSPTTTPPKPPRVQNMRALLSTLNPMNLMVNIAAVKPNDCIKMLKSRAVFGEISNARVITGNTITPPLIPVIPENKRRLIIQDR</sequence>
<accession>A0A8J1XLK9</accession>
<name>A0A8J1XLK9_OWEFU</name>
<reference evidence="1" key="1">
    <citation type="submission" date="2022-03" db="EMBL/GenBank/DDBJ databases">
        <authorList>
            <person name="Martin C."/>
        </authorList>
    </citation>
    <scope>NUCLEOTIDE SEQUENCE</scope>
</reference>
<evidence type="ECO:0000313" key="1">
    <source>
        <dbReference type="EMBL" id="CAH1802831.1"/>
    </source>
</evidence>
<protein>
    <submittedName>
        <fullName evidence="1">Uncharacterized protein</fullName>
    </submittedName>
</protein>
<comment type="caution">
    <text evidence="1">The sequence shown here is derived from an EMBL/GenBank/DDBJ whole genome shotgun (WGS) entry which is preliminary data.</text>
</comment>
<proteinExistence type="predicted"/>
<keyword evidence="2" id="KW-1185">Reference proteome</keyword>
<dbReference type="AlphaFoldDB" id="A0A8J1XLK9"/>
<evidence type="ECO:0000313" key="2">
    <source>
        <dbReference type="Proteomes" id="UP000749559"/>
    </source>
</evidence>
<organism evidence="1 2">
    <name type="scientific">Owenia fusiformis</name>
    <name type="common">Polychaete worm</name>
    <dbReference type="NCBI Taxonomy" id="6347"/>
    <lineage>
        <taxon>Eukaryota</taxon>
        <taxon>Metazoa</taxon>
        <taxon>Spiralia</taxon>
        <taxon>Lophotrochozoa</taxon>
        <taxon>Annelida</taxon>
        <taxon>Polychaeta</taxon>
        <taxon>Sedentaria</taxon>
        <taxon>Canalipalpata</taxon>
        <taxon>Sabellida</taxon>
        <taxon>Oweniida</taxon>
        <taxon>Oweniidae</taxon>
        <taxon>Owenia</taxon>
    </lineage>
</organism>
<dbReference type="Proteomes" id="UP000749559">
    <property type="component" value="Unassembled WGS sequence"/>
</dbReference>